<accession>A0A0A8YXR9</accession>
<proteinExistence type="predicted"/>
<reference evidence="1" key="1">
    <citation type="submission" date="2014-09" db="EMBL/GenBank/DDBJ databases">
        <authorList>
            <person name="Magalhaes I.L.F."/>
            <person name="Oliveira U."/>
            <person name="Santos F.R."/>
            <person name="Vidigal T.H.D.A."/>
            <person name="Brescovit A.D."/>
            <person name="Santos A.J."/>
        </authorList>
    </citation>
    <scope>NUCLEOTIDE SEQUENCE</scope>
    <source>
        <tissue evidence="1">Shoot tissue taken approximately 20 cm above the soil surface</tissue>
    </source>
</reference>
<reference evidence="1" key="2">
    <citation type="journal article" date="2015" name="Data Brief">
        <title>Shoot transcriptome of the giant reed, Arundo donax.</title>
        <authorList>
            <person name="Barrero R.A."/>
            <person name="Guerrero F.D."/>
            <person name="Moolhuijzen P."/>
            <person name="Goolsby J.A."/>
            <person name="Tidwell J."/>
            <person name="Bellgard S.E."/>
            <person name="Bellgard M.I."/>
        </authorList>
    </citation>
    <scope>NUCLEOTIDE SEQUENCE</scope>
    <source>
        <tissue evidence="1">Shoot tissue taken approximately 20 cm above the soil surface</tissue>
    </source>
</reference>
<organism evidence="1">
    <name type="scientific">Arundo donax</name>
    <name type="common">Giant reed</name>
    <name type="synonym">Donax arundinaceus</name>
    <dbReference type="NCBI Taxonomy" id="35708"/>
    <lineage>
        <taxon>Eukaryota</taxon>
        <taxon>Viridiplantae</taxon>
        <taxon>Streptophyta</taxon>
        <taxon>Embryophyta</taxon>
        <taxon>Tracheophyta</taxon>
        <taxon>Spermatophyta</taxon>
        <taxon>Magnoliopsida</taxon>
        <taxon>Liliopsida</taxon>
        <taxon>Poales</taxon>
        <taxon>Poaceae</taxon>
        <taxon>PACMAD clade</taxon>
        <taxon>Arundinoideae</taxon>
        <taxon>Arundineae</taxon>
        <taxon>Arundo</taxon>
    </lineage>
</organism>
<dbReference type="AlphaFoldDB" id="A0A0A8YXR9"/>
<protein>
    <submittedName>
        <fullName evidence="1">Uncharacterized protein</fullName>
    </submittedName>
</protein>
<sequence>MLMFYVKKKKKKMQNMLINAFNIFIKFYRIFL</sequence>
<evidence type="ECO:0000313" key="1">
    <source>
        <dbReference type="EMBL" id="JAD31376.1"/>
    </source>
</evidence>
<name>A0A0A8YXR9_ARUDO</name>
<dbReference type="EMBL" id="GBRH01266519">
    <property type="protein sequence ID" value="JAD31376.1"/>
    <property type="molecule type" value="Transcribed_RNA"/>
</dbReference>